<dbReference type="Proteomes" id="UP000076552">
    <property type="component" value="Unassembled WGS sequence"/>
</dbReference>
<feature type="region of interest" description="Disordered" evidence="1">
    <location>
        <begin position="173"/>
        <end position="200"/>
    </location>
</feature>
<feature type="compositionally biased region" description="Basic residues" evidence="1">
    <location>
        <begin position="191"/>
        <end position="200"/>
    </location>
</feature>
<proteinExistence type="predicted"/>
<evidence type="ECO:0000256" key="2">
    <source>
        <dbReference type="SAM" id="SignalP"/>
    </source>
</evidence>
<sequence>LFILFFFLILTLLQLPLLPCQLPAYKTSLSLSISLCPPLSRNRTTSRPTHDSILTLNATPPAQSKLYKVPPDPIRGDPPITNFIHGKGQQHHHHHNGHQRTLCEPLSDLGWQRLGREPPEGHPRGTGQGGLHHDCPHGGSRGRHRRARQGQAHPRPQLCRLYWPSQCRLVRGQQGGHDALQRDRHPEPHRRLLPQGHPLHRLRHRLHLPIRRRPPHWRARLPRDRPCQLQGQLLLGDQGSRRGGHEALQQLPHPPPAHARQRRLALAQLRHQDRQVRPGRRYPQQQHDPPRPPPRIDPHGRAQGHGHLQLHQPRRHLAQRGALSVQGDCTPRLHVEELLARGAVQGHQGRPQQLQARHDEAGEEAQGVQLHGARDPRGLPRLLRAHEGQRCAVEKNEVGLGVCGKRWLQQELEGVKIGKRCCSNRDGKFKDGSIA</sequence>
<protein>
    <submittedName>
        <fullName evidence="3">Uncharacterized protein</fullName>
    </submittedName>
</protein>
<feature type="compositionally biased region" description="Basic and acidic residues" evidence="1">
    <location>
        <begin position="179"/>
        <end position="190"/>
    </location>
</feature>
<comment type="caution">
    <text evidence="3">The sequence shown here is derived from an EMBL/GenBank/DDBJ whole genome shotgun (WGS) entry which is preliminary data.</text>
</comment>
<name>A0A166U9I9_9PEZI</name>
<feature type="region of interest" description="Disordered" evidence="1">
    <location>
        <begin position="111"/>
        <end position="154"/>
    </location>
</feature>
<feature type="compositionally biased region" description="Basic and acidic residues" evidence="1">
    <location>
        <begin position="114"/>
        <end position="123"/>
    </location>
</feature>
<keyword evidence="4" id="KW-1185">Reference proteome</keyword>
<keyword evidence="2" id="KW-0732">Signal</keyword>
<organism evidence="3 4">
    <name type="scientific">Colletotrichum tofieldiae</name>
    <dbReference type="NCBI Taxonomy" id="708197"/>
    <lineage>
        <taxon>Eukaryota</taxon>
        <taxon>Fungi</taxon>
        <taxon>Dikarya</taxon>
        <taxon>Ascomycota</taxon>
        <taxon>Pezizomycotina</taxon>
        <taxon>Sordariomycetes</taxon>
        <taxon>Hypocreomycetidae</taxon>
        <taxon>Glomerellales</taxon>
        <taxon>Glomerellaceae</taxon>
        <taxon>Colletotrichum</taxon>
        <taxon>Colletotrichum spaethianum species complex</taxon>
    </lineage>
</organism>
<feature type="signal peptide" evidence="2">
    <location>
        <begin position="1"/>
        <end position="19"/>
    </location>
</feature>
<dbReference type="AlphaFoldDB" id="A0A166U9I9"/>
<evidence type="ECO:0000313" key="3">
    <source>
        <dbReference type="EMBL" id="KZL73138.1"/>
    </source>
</evidence>
<feature type="non-terminal residue" evidence="3">
    <location>
        <position position="1"/>
    </location>
</feature>
<dbReference type="EMBL" id="LFIV01000048">
    <property type="protein sequence ID" value="KZL73138.1"/>
    <property type="molecule type" value="Genomic_DNA"/>
</dbReference>
<gene>
    <name evidence="3" type="ORF">CT0861_11124</name>
</gene>
<accession>A0A166U9I9</accession>
<reference evidence="3 4" key="1">
    <citation type="submission" date="2015-06" db="EMBL/GenBank/DDBJ databases">
        <title>Survival trade-offs in plant roots during colonization by closely related pathogenic and mutualistic fungi.</title>
        <authorList>
            <person name="Hacquard S."/>
            <person name="Kracher B."/>
            <person name="Hiruma K."/>
            <person name="Weinman A."/>
            <person name="Muench P."/>
            <person name="Garrido Oter R."/>
            <person name="Ver Loren van Themaat E."/>
            <person name="Dallerey J.-F."/>
            <person name="Damm U."/>
            <person name="Henrissat B."/>
            <person name="Lespinet O."/>
            <person name="Thon M."/>
            <person name="Kemen E."/>
            <person name="McHardy A.C."/>
            <person name="Schulze-Lefert P."/>
            <person name="O'Connell R.J."/>
        </authorList>
    </citation>
    <scope>NUCLEOTIDE SEQUENCE [LARGE SCALE GENOMIC DNA]</scope>
    <source>
        <strain evidence="3 4">0861</strain>
    </source>
</reference>
<evidence type="ECO:0000256" key="1">
    <source>
        <dbReference type="SAM" id="MobiDB-lite"/>
    </source>
</evidence>
<feature type="chain" id="PRO_5007880443" evidence="2">
    <location>
        <begin position="20"/>
        <end position="435"/>
    </location>
</feature>
<feature type="compositionally biased region" description="Basic and acidic residues" evidence="1">
    <location>
        <begin position="288"/>
        <end position="300"/>
    </location>
</feature>
<feature type="region of interest" description="Disordered" evidence="1">
    <location>
        <begin position="236"/>
        <end position="313"/>
    </location>
</feature>
<evidence type="ECO:0000313" key="4">
    <source>
        <dbReference type="Proteomes" id="UP000076552"/>
    </source>
</evidence>